<evidence type="ECO:0000313" key="1">
    <source>
        <dbReference type="EMBL" id="SLM28696.1"/>
    </source>
</evidence>
<dbReference type="EMBL" id="FWEV01000054">
    <property type="protein sequence ID" value="SLM28696.1"/>
    <property type="molecule type" value="Genomic_DNA"/>
</dbReference>
<dbReference type="STRING" id="1246637.MTBBW1_1470009"/>
<keyword evidence="2" id="KW-1185">Reference proteome</keyword>
<reference evidence="1 2" key="1">
    <citation type="submission" date="2017-03" db="EMBL/GenBank/DDBJ databases">
        <authorList>
            <person name="Afonso C.L."/>
            <person name="Miller P.J."/>
            <person name="Scott M.A."/>
            <person name="Spackman E."/>
            <person name="Goraichik I."/>
            <person name="Dimitrov K.M."/>
            <person name="Suarez D.L."/>
            <person name="Swayne D.E."/>
        </authorList>
    </citation>
    <scope>NUCLEOTIDE SEQUENCE [LARGE SCALE GENOMIC DNA]</scope>
    <source>
        <strain evidence="1">PRJEB14757</strain>
    </source>
</reference>
<organism evidence="1 2">
    <name type="scientific">Desulfamplus magnetovallimortis</name>
    <dbReference type="NCBI Taxonomy" id="1246637"/>
    <lineage>
        <taxon>Bacteria</taxon>
        <taxon>Pseudomonadati</taxon>
        <taxon>Thermodesulfobacteriota</taxon>
        <taxon>Desulfobacteria</taxon>
        <taxon>Desulfobacterales</taxon>
        <taxon>Desulfobacteraceae</taxon>
        <taxon>Desulfamplus</taxon>
    </lineage>
</organism>
<sequence length="209" mass="24859">MLKGINEFKQYGTKNGLIRLFKLIFRKIGIEYEVYLYCSKVIDDNFDLDSNQIKRPFVVKELSYDDFKTASNIKFSENKLELFQKRLQKKTYHSYGVYIDGVLAYTTWISLQEFEMSKNIANGLLAKNEGLIIDSYCHHEYRGLGIHSYMSKFRINELKKYGKKKSVAIMLKENLPTQKAHFKAGYEIEKYLHYFRIFKFEKIKAKKFK</sequence>
<proteinExistence type="predicted"/>
<evidence type="ECO:0008006" key="3">
    <source>
        <dbReference type="Google" id="ProtNLM"/>
    </source>
</evidence>
<dbReference type="AlphaFoldDB" id="A0A1W1H8D1"/>
<dbReference type="Gene3D" id="3.40.630.30">
    <property type="match status" value="1"/>
</dbReference>
<name>A0A1W1H8D1_9BACT</name>
<accession>A0A1W1H8D1</accession>
<protein>
    <recommendedName>
        <fullName evidence="3">N-acetyltransferase domain-containing protein</fullName>
    </recommendedName>
</protein>
<dbReference type="InterPro" id="IPR016181">
    <property type="entry name" value="Acyl_CoA_acyltransferase"/>
</dbReference>
<gene>
    <name evidence="1" type="ORF">MTBBW1_1470009</name>
</gene>
<dbReference type="SUPFAM" id="SSF55729">
    <property type="entry name" value="Acyl-CoA N-acyltransferases (Nat)"/>
    <property type="match status" value="1"/>
</dbReference>
<evidence type="ECO:0000313" key="2">
    <source>
        <dbReference type="Proteomes" id="UP000191931"/>
    </source>
</evidence>
<dbReference type="Proteomes" id="UP000191931">
    <property type="component" value="Unassembled WGS sequence"/>
</dbReference>